<evidence type="ECO:0000313" key="3">
    <source>
        <dbReference type="Proteomes" id="UP000054485"/>
    </source>
</evidence>
<dbReference type="EMBL" id="KN835635">
    <property type="protein sequence ID" value="KIK35342.1"/>
    <property type="molecule type" value="Genomic_DNA"/>
</dbReference>
<dbReference type="Proteomes" id="UP000054485">
    <property type="component" value="Unassembled WGS sequence"/>
</dbReference>
<accession>A0A0D0AM99</accession>
<sequence>DGEYIEISNVSGDEEDNLPAPRVRAPPVLGPLQTATSTVYSTQSDPLATGIPGTQPKSTADIRYFFRLDLTTNHKICQACEGLQKADSSHPITLYKHTTSTYAHCNHAFYSHTDLYLQEAESLCWPILVKSLKRRLNEGWTLAAIRERLQDSTYHIDSLGSIPDQAHLLPGIGLSPDDYLPDFSINEMHRQLVKFIVADDQVSGIYFLCVLLN</sequence>
<dbReference type="InParanoid" id="A0A0D0AM99"/>
<organism evidence="2 3">
    <name type="scientific">Suillus luteus UH-Slu-Lm8-n1</name>
    <dbReference type="NCBI Taxonomy" id="930992"/>
    <lineage>
        <taxon>Eukaryota</taxon>
        <taxon>Fungi</taxon>
        <taxon>Dikarya</taxon>
        <taxon>Basidiomycota</taxon>
        <taxon>Agaricomycotina</taxon>
        <taxon>Agaricomycetes</taxon>
        <taxon>Agaricomycetidae</taxon>
        <taxon>Boletales</taxon>
        <taxon>Suillineae</taxon>
        <taxon>Suillaceae</taxon>
        <taxon>Suillus</taxon>
    </lineage>
</organism>
<evidence type="ECO:0000313" key="2">
    <source>
        <dbReference type="EMBL" id="KIK35342.1"/>
    </source>
</evidence>
<reference evidence="2 3" key="1">
    <citation type="submission" date="2014-04" db="EMBL/GenBank/DDBJ databases">
        <authorList>
            <consortium name="DOE Joint Genome Institute"/>
            <person name="Kuo A."/>
            <person name="Ruytinx J."/>
            <person name="Rineau F."/>
            <person name="Colpaert J."/>
            <person name="Kohler A."/>
            <person name="Nagy L.G."/>
            <person name="Floudas D."/>
            <person name="Copeland A."/>
            <person name="Barry K.W."/>
            <person name="Cichocki N."/>
            <person name="Veneault-Fourrey C."/>
            <person name="LaButti K."/>
            <person name="Lindquist E.A."/>
            <person name="Lipzen A."/>
            <person name="Lundell T."/>
            <person name="Morin E."/>
            <person name="Murat C."/>
            <person name="Sun H."/>
            <person name="Tunlid A."/>
            <person name="Henrissat B."/>
            <person name="Grigoriev I.V."/>
            <person name="Hibbett D.S."/>
            <person name="Martin F."/>
            <person name="Nordberg H.P."/>
            <person name="Cantor M.N."/>
            <person name="Hua S.X."/>
        </authorList>
    </citation>
    <scope>NUCLEOTIDE SEQUENCE [LARGE SCALE GENOMIC DNA]</scope>
    <source>
        <strain evidence="2 3">UH-Slu-Lm8-n1</strain>
    </source>
</reference>
<protein>
    <submittedName>
        <fullName evidence="2">Uncharacterized protein</fullName>
    </submittedName>
</protein>
<feature type="non-terminal residue" evidence="2">
    <location>
        <position position="213"/>
    </location>
</feature>
<dbReference type="AlphaFoldDB" id="A0A0D0AM99"/>
<name>A0A0D0AM99_9AGAM</name>
<feature type="region of interest" description="Disordered" evidence="1">
    <location>
        <begin position="1"/>
        <end position="21"/>
    </location>
</feature>
<gene>
    <name evidence="2" type="ORF">CY34DRAFT_96280</name>
</gene>
<dbReference type="HOGENOM" id="CLU_1297175_0_0_1"/>
<evidence type="ECO:0000256" key="1">
    <source>
        <dbReference type="SAM" id="MobiDB-lite"/>
    </source>
</evidence>
<dbReference type="OrthoDB" id="2690377at2759"/>
<keyword evidence="3" id="KW-1185">Reference proteome</keyword>
<proteinExistence type="predicted"/>
<reference evidence="3" key="2">
    <citation type="submission" date="2015-01" db="EMBL/GenBank/DDBJ databases">
        <title>Evolutionary Origins and Diversification of the Mycorrhizal Mutualists.</title>
        <authorList>
            <consortium name="DOE Joint Genome Institute"/>
            <consortium name="Mycorrhizal Genomics Consortium"/>
            <person name="Kohler A."/>
            <person name="Kuo A."/>
            <person name="Nagy L.G."/>
            <person name="Floudas D."/>
            <person name="Copeland A."/>
            <person name="Barry K.W."/>
            <person name="Cichocki N."/>
            <person name="Veneault-Fourrey C."/>
            <person name="LaButti K."/>
            <person name="Lindquist E.A."/>
            <person name="Lipzen A."/>
            <person name="Lundell T."/>
            <person name="Morin E."/>
            <person name="Murat C."/>
            <person name="Riley R."/>
            <person name="Ohm R."/>
            <person name="Sun H."/>
            <person name="Tunlid A."/>
            <person name="Henrissat B."/>
            <person name="Grigoriev I.V."/>
            <person name="Hibbett D.S."/>
            <person name="Martin F."/>
        </authorList>
    </citation>
    <scope>NUCLEOTIDE SEQUENCE [LARGE SCALE GENOMIC DNA]</scope>
    <source>
        <strain evidence="3">UH-Slu-Lm8-n1</strain>
    </source>
</reference>